<dbReference type="PROSITE" id="PS51480">
    <property type="entry name" value="DHAL"/>
    <property type="match status" value="1"/>
</dbReference>
<dbReference type="GO" id="GO:0006071">
    <property type="term" value="P:glycerol metabolic process"/>
    <property type="evidence" value="ECO:0007669"/>
    <property type="project" value="InterPro"/>
</dbReference>
<dbReference type="InterPro" id="IPR019986">
    <property type="entry name" value="YloV-like"/>
</dbReference>
<organism evidence="3">
    <name type="scientific">uncultured Acidimicrobiales bacterium</name>
    <dbReference type="NCBI Taxonomy" id="310071"/>
    <lineage>
        <taxon>Bacteria</taxon>
        <taxon>Bacillati</taxon>
        <taxon>Actinomycetota</taxon>
        <taxon>Acidimicrobiia</taxon>
        <taxon>Acidimicrobiales</taxon>
        <taxon>environmental samples</taxon>
    </lineage>
</organism>
<dbReference type="InterPro" id="IPR036117">
    <property type="entry name" value="DhaL_dom_sf"/>
</dbReference>
<protein>
    <submittedName>
        <fullName evidence="3">Dihydroxyacetone kinase-like protein, phosphatase domain / Dihydroxyacetone kinase-like protein, kinase domain</fullName>
    </submittedName>
</protein>
<keyword evidence="3" id="KW-0418">Kinase</keyword>
<reference evidence="3" key="1">
    <citation type="submission" date="2020-02" db="EMBL/GenBank/DDBJ databases">
        <authorList>
            <person name="Meier V. D."/>
        </authorList>
    </citation>
    <scope>NUCLEOTIDE SEQUENCE</scope>
    <source>
        <strain evidence="3">AVDCRST_MAG50</strain>
    </source>
</reference>
<dbReference type="PANTHER" id="PTHR33434:SF4">
    <property type="entry name" value="PHOSPHATASE PROTEIN"/>
    <property type="match status" value="1"/>
</dbReference>
<dbReference type="SUPFAM" id="SSF101473">
    <property type="entry name" value="DhaL-like"/>
    <property type="match status" value="1"/>
</dbReference>
<dbReference type="SMART" id="SM01121">
    <property type="entry name" value="Dak1_2"/>
    <property type="match status" value="1"/>
</dbReference>
<sequence length="553" mass="57183">MQTLERLGADHLKAVVSSYRDSLRAHQEALNRLNVYPVPDGDTGTNMALTLESVVEALQGTTDMATVCKAISHGSLMGARGNSGVILSQILRGIADGCRSCETAGGPDVAAALHGASEAAYAAVMRPVEGTILTVVRAASAGASAAAGAGKALVDILDAAKDAAAEALASTPDLLPVLKEAGVVDAGGAGLLLLLDSFLHVTAGRDVPAPPETSEVASGPGATVPVDAPPGGAEHTVGDLRYEVMYFLEAPDETIPSFKEVWAGIGDSIVVVGGDGIWNCHIHTDDIGAAVEAALDCGRPKRIRVTDLMEQVEEERWVRDATGETDDEDTSAHPHVPTAVVAIATGAGIRRIFRSLGVQQIVAGGQSMNPSTAQILAAVEAAPGDEVVVLPNNKNIIPVAEQVAGLTPKVVRVVKTTGVAEGFAALLHYDPQCDAEGNAQAMGEAADRVVGGEITRAVRSTNTDPGPVEEGDYLGLASGKIRVVRSVLAEAAAALLDVMVGDDHEMVTIIEGEGASAADTRHITEWLSEHRPDVEAEVHHGGQPLYPYLFSVE</sequence>
<evidence type="ECO:0000256" key="1">
    <source>
        <dbReference type="SAM" id="MobiDB-lite"/>
    </source>
</evidence>
<gene>
    <name evidence="3" type="ORF">AVDCRST_MAG50-1619</name>
</gene>
<dbReference type="Pfam" id="PF21645">
    <property type="entry name" value="FakA-like_M"/>
    <property type="match status" value="1"/>
</dbReference>
<keyword evidence="3" id="KW-0808">Transferase</keyword>
<dbReference type="Pfam" id="PF02734">
    <property type="entry name" value="Dak2"/>
    <property type="match status" value="1"/>
</dbReference>
<name>A0A6J4HP85_9ACTN</name>
<feature type="domain" description="DhaL" evidence="2">
    <location>
        <begin position="10"/>
        <end position="200"/>
    </location>
</feature>
<proteinExistence type="predicted"/>
<feature type="region of interest" description="Disordered" evidence="1">
    <location>
        <begin position="209"/>
        <end position="231"/>
    </location>
</feature>
<dbReference type="GO" id="GO:0004371">
    <property type="term" value="F:glycerone kinase activity"/>
    <property type="evidence" value="ECO:0007669"/>
    <property type="project" value="InterPro"/>
</dbReference>
<evidence type="ECO:0000259" key="2">
    <source>
        <dbReference type="PROSITE" id="PS51480"/>
    </source>
</evidence>
<dbReference type="AlphaFoldDB" id="A0A6J4HP85"/>
<dbReference type="InterPro" id="IPR033470">
    <property type="entry name" value="FakA-like_C"/>
</dbReference>
<dbReference type="InterPro" id="IPR048394">
    <property type="entry name" value="FakA-like_M"/>
</dbReference>
<dbReference type="InterPro" id="IPR050270">
    <property type="entry name" value="DegV_domain_contain"/>
</dbReference>
<dbReference type="EMBL" id="CADCTF010000053">
    <property type="protein sequence ID" value="CAA9228016.1"/>
    <property type="molecule type" value="Genomic_DNA"/>
</dbReference>
<dbReference type="NCBIfam" id="TIGR03599">
    <property type="entry name" value="YloV"/>
    <property type="match status" value="1"/>
</dbReference>
<dbReference type="Gene3D" id="1.25.40.340">
    <property type="match status" value="1"/>
</dbReference>
<dbReference type="SMART" id="SM01120">
    <property type="entry name" value="Dak2"/>
    <property type="match status" value="1"/>
</dbReference>
<dbReference type="Pfam" id="PF13684">
    <property type="entry name" value="FakA-like_C"/>
    <property type="match status" value="1"/>
</dbReference>
<dbReference type="PANTHER" id="PTHR33434">
    <property type="entry name" value="DEGV DOMAIN-CONTAINING PROTEIN DR_1986-RELATED"/>
    <property type="match status" value="1"/>
</dbReference>
<accession>A0A6J4HP85</accession>
<dbReference type="InterPro" id="IPR004007">
    <property type="entry name" value="DhaL_dom"/>
</dbReference>
<evidence type="ECO:0000313" key="3">
    <source>
        <dbReference type="EMBL" id="CAA9228016.1"/>
    </source>
</evidence>